<dbReference type="EMBL" id="JADCNN020000017">
    <property type="protein sequence ID" value="MBM6997367.1"/>
    <property type="molecule type" value="Genomic_DNA"/>
</dbReference>
<dbReference type="InterPro" id="IPR001509">
    <property type="entry name" value="Epimerase_deHydtase"/>
</dbReference>
<dbReference type="RefSeq" id="WP_193418156.1">
    <property type="nucleotide sequence ID" value="NZ_JADCNN020000017.1"/>
</dbReference>
<protein>
    <submittedName>
        <fullName evidence="3">NAD-dependent epimerase/dehydratase family protein</fullName>
    </submittedName>
</protein>
<keyword evidence="4" id="KW-1185">Reference proteome</keyword>
<gene>
    <name evidence="3" type="ORF">IM700_017040</name>
</gene>
<evidence type="ECO:0000313" key="3">
    <source>
        <dbReference type="EMBL" id="MBM6997367.1"/>
    </source>
</evidence>
<dbReference type="Gene3D" id="3.40.50.720">
    <property type="entry name" value="NAD(P)-binding Rossmann-like Domain"/>
    <property type="match status" value="1"/>
</dbReference>
<sequence>MGDGAAVLVTGAGGFTGRHASRRLAAKGYNVFALVRSEAGLPAIEGVEYVICDLTDKVGVKRVIDRTRPQFVLHLGGKNSVPDSWSEPLLYIETNVMTTLYLLDGLLAFGLEDTRILVVGSRLKFGLDRPLHPTHPYGLSKSLQEAAALAWGKLYRLSVMIAEPGNLIGAGPSTGVCSLLARHIVGLERGEAPPPFLLSSAEARRDFLDVRDAVDAYEILLRKGEVGEVYPVCSGQERSLAELAEDFSQLTEVADLKLMMGRPSGGEPLVSTGPLLPEALQALGWRSSLAWEQSLQDVLDYFRKEGTASS</sequence>
<feature type="domain" description="NAD-dependent epimerase/dehydratase" evidence="2">
    <location>
        <begin position="7"/>
        <end position="232"/>
    </location>
</feature>
<evidence type="ECO:0000256" key="1">
    <source>
        <dbReference type="ARBA" id="ARBA00007637"/>
    </source>
</evidence>
<dbReference type="Gene3D" id="3.90.25.10">
    <property type="entry name" value="UDP-galactose 4-epimerase, domain 1"/>
    <property type="match status" value="1"/>
</dbReference>
<proteinExistence type="inferred from homology"/>
<reference evidence="3 4" key="1">
    <citation type="submission" date="2021-01" db="EMBL/GenBank/DDBJ databases">
        <title>Paenibacillus sp.nov. isolated from the rhizosphere soil of tomato plant.</title>
        <authorList>
            <person name="Thin K.K."/>
            <person name="Zhang X."/>
            <person name="He S."/>
        </authorList>
    </citation>
    <scope>NUCLEOTIDE SEQUENCE [LARGE SCALE GENOMIC DNA]</scope>
    <source>
        <strain evidence="3 4">DXFW5</strain>
    </source>
</reference>
<dbReference type="SUPFAM" id="SSF51735">
    <property type="entry name" value="NAD(P)-binding Rossmann-fold domains"/>
    <property type="match status" value="1"/>
</dbReference>
<evidence type="ECO:0000313" key="4">
    <source>
        <dbReference type="Proteomes" id="UP001516620"/>
    </source>
</evidence>
<name>A0ABS2H7G0_9BACL</name>
<dbReference type="PANTHER" id="PTHR43000">
    <property type="entry name" value="DTDP-D-GLUCOSE 4,6-DEHYDRATASE-RELATED"/>
    <property type="match status" value="1"/>
</dbReference>
<comment type="caution">
    <text evidence="3">The sequence shown here is derived from an EMBL/GenBank/DDBJ whole genome shotgun (WGS) entry which is preliminary data.</text>
</comment>
<accession>A0ABS2H7G0</accession>
<evidence type="ECO:0000259" key="2">
    <source>
        <dbReference type="Pfam" id="PF01370"/>
    </source>
</evidence>
<organism evidence="3 4">
    <name type="scientific">Paenibacillus rhizolycopersici</name>
    <dbReference type="NCBI Taxonomy" id="2780073"/>
    <lineage>
        <taxon>Bacteria</taxon>
        <taxon>Bacillati</taxon>
        <taxon>Bacillota</taxon>
        <taxon>Bacilli</taxon>
        <taxon>Bacillales</taxon>
        <taxon>Paenibacillaceae</taxon>
        <taxon>Paenibacillus</taxon>
    </lineage>
</organism>
<dbReference type="Pfam" id="PF01370">
    <property type="entry name" value="Epimerase"/>
    <property type="match status" value="1"/>
</dbReference>
<comment type="similarity">
    <text evidence="1">Belongs to the NAD(P)-dependent epimerase/dehydratase family.</text>
</comment>
<dbReference type="Proteomes" id="UP001516620">
    <property type="component" value="Unassembled WGS sequence"/>
</dbReference>
<dbReference type="InterPro" id="IPR036291">
    <property type="entry name" value="NAD(P)-bd_dom_sf"/>
</dbReference>